<dbReference type="RefSeq" id="WP_090134361.1">
    <property type="nucleotide sequence ID" value="NZ_FMBC01000008.1"/>
</dbReference>
<evidence type="ECO:0000313" key="2">
    <source>
        <dbReference type="EMBL" id="SCC07660.1"/>
    </source>
</evidence>
<evidence type="ECO:0000313" key="3">
    <source>
        <dbReference type="Proteomes" id="UP000198515"/>
    </source>
</evidence>
<dbReference type="InterPro" id="IPR005153">
    <property type="entry name" value="MbtH-like_dom"/>
</dbReference>
<protein>
    <submittedName>
        <fullName evidence="2">Uncharacterized conserved protein YbdZ, MbtH family</fullName>
    </submittedName>
</protein>
<dbReference type="Pfam" id="PF03621">
    <property type="entry name" value="MbtH"/>
    <property type="match status" value="1"/>
</dbReference>
<dbReference type="SUPFAM" id="SSF160582">
    <property type="entry name" value="MbtH-like"/>
    <property type="match status" value="1"/>
</dbReference>
<organism evidence="2 3">
    <name type="scientific">Kosakonia oryziphila</name>
    <dbReference type="NCBI Taxonomy" id="1005667"/>
    <lineage>
        <taxon>Bacteria</taxon>
        <taxon>Pseudomonadati</taxon>
        <taxon>Pseudomonadota</taxon>
        <taxon>Gammaproteobacteria</taxon>
        <taxon>Enterobacterales</taxon>
        <taxon>Enterobacteriaceae</taxon>
        <taxon>Kosakonia</taxon>
    </lineage>
</organism>
<feature type="domain" description="MbtH-like" evidence="1">
    <location>
        <begin position="5"/>
        <end position="55"/>
    </location>
</feature>
<dbReference type="OrthoDB" id="7584480at2"/>
<dbReference type="GO" id="GO:0005829">
    <property type="term" value="C:cytosol"/>
    <property type="evidence" value="ECO:0007669"/>
    <property type="project" value="TreeGrafter"/>
</dbReference>
<dbReference type="InterPro" id="IPR038020">
    <property type="entry name" value="MbtH-like_sf"/>
</dbReference>
<dbReference type="GO" id="GO:0019290">
    <property type="term" value="P:siderophore biosynthetic process"/>
    <property type="evidence" value="ECO:0007669"/>
    <property type="project" value="TreeGrafter"/>
</dbReference>
<keyword evidence="3" id="KW-1185">Reference proteome</keyword>
<dbReference type="InterPro" id="IPR037407">
    <property type="entry name" value="MLP_fam"/>
</dbReference>
<proteinExistence type="predicted"/>
<gene>
    <name evidence="2" type="ORF">GA0061070_100848</name>
</gene>
<dbReference type="Proteomes" id="UP000198515">
    <property type="component" value="Unassembled WGS sequence"/>
</dbReference>
<reference evidence="3" key="1">
    <citation type="submission" date="2016-08" db="EMBL/GenBank/DDBJ databases">
        <authorList>
            <person name="Varghese N."/>
            <person name="Submissions Spin"/>
        </authorList>
    </citation>
    <scope>NUCLEOTIDE SEQUENCE [LARGE SCALE GENOMIC DNA]</scope>
    <source>
        <strain evidence="3">REICA_142</strain>
    </source>
</reference>
<sequence length="72" mass="8398">MEFTNPFDNPQGQFYILQNDQQQYSLWPAQCALPDGWRVVCEPQPQEACNMWLDAHWQTLTPAHYVTARSGQ</sequence>
<dbReference type="AlphaFoldDB" id="A0A1C4BLF4"/>
<dbReference type="PANTHER" id="PTHR38444">
    <property type="entry name" value="ENTEROBACTIN BIOSYNTHESIS PROTEIN YBDZ"/>
    <property type="match status" value="1"/>
</dbReference>
<dbReference type="SMART" id="SM00923">
    <property type="entry name" value="MbtH"/>
    <property type="match status" value="1"/>
</dbReference>
<evidence type="ECO:0000259" key="1">
    <source>
        <dbReference type="SMART" id="SM00923"/>
    </source>
</evidence>
<accession>A0A1C4BLF4</accession>
<dbReference type="PANTHER" id="PTHR38444:SF1">
    <property type="entry name" value="ENTEROBACTIN BIOSYNTHESIS PROTEIN YBDZ"/>
    <property type="match status" value="1"/>
</dbReference>
<dbReference type="Gene3D" id="3.90.820.10">
    <property type="entry name" value="Structural Genomics, Unknown Function 30-nov-00 1gh9 Mol_id"/>
    <property type="match status" value="1"/>
</dbReference>
<name>A0A1C4BLF4_9ENTR</name>
<dbReference type="EMBL" id="FMBC01000008">
    <property type="protein sequence ID" value="SCC07660.1"/>
    <property type="molecule type" value="Genomic_DNA"/>
</dbReference>